<gene>
    <name evidence="2" type="ORF">LEL_02433</name>
</gene>
<organism evidence="2 3">
    <name type="scientific">Akanthomyces lecanii RCEF 1005</name>
    <dbReference type="NCBI Taxonomy" id="1081108"/>
    <lineage>
        <taxon>Eukaryota</taxon>
        <taxon>Fungi</taxon>
        <taxon>Dikarya</taxon>
        <taxon>Ascomycota</taxon>
        <taxon>Pezizomycotina</taxon>
        <taxon>Sordariomycetes</taxon>
        <taxon>Hypocreomycetidae</taxon>
        <taxon>Hypocreales</taxon>
        <taxon>Cordycipitaceae</taxon>
        <taxon>Akanthomyces</taxon>
        <taxon>Cordyceps confragosa</taxon>
    </lineage>
</organism>
<dbReference type="SUPFAM" id="SSF50249">
    <property type="entry name" value="Nucleic acid-binding proteins"/>
    <property type="match status" value="1"/>
</dbReference>
<comment type="caution">
    <text evidence="2">The sequence shown here is derived from an EMBL/GenBank/DDBJ whole genome shotgun (WGS) entry which is preliminary data.</text>
</comment>
<dbReference type="AlphaFoldDB" id="A0A168I966"/>
<protein>
    <submittedName>
        <fullName evidence="2">Nucleic acid-binding, OB-fold protein</fullName>
    </submittedName>
</protein>
<evidence type="ECO:0000313" key="3">
    <source>
        <dbReference type="Proteomes" id="UP000076881"/>
    </source>
</evidence>
<name>A0A168I966_CORDF</name>
<reference evidence="2 3" key="1">
    <citation type="journal article" date="2016" name="Genome Biol. Evol.">
        <title>Divergent and convergent evolution of fungal pathogenicity.</title>
        <authorList>
            <person name="Shang Y."/>
            <person name="Xiao G."/>
            <person name="Zheng P."/>
            <person name="Cen K."/>
            <person name="Zhan S."/>
            <person name="Wang C."/>
        </authorList>
    </citation>
    <scope>NUCLEOTIDE SEQUENCE [LARGE SCALE GENOMIC DNA]</scope>
    <source>
        <strain evidence="2 3">RCEF 1005</strain>
    </source>
</reference>
<proteinExistence type="predicted"/>
<feature type="region of interest" description="Disordered" evidence="1">
    <location>
        <begin position="208"/>
        <end position="228"/>
    </location>
</feature>
<dbReference type="InterPro" id="IPR012340">
    <property type="entry name" value="NA-bd_OB-fold"/>
</dbReference>
<dbReference type="Proteomes" id="UP000076881">
    <property type="component" value="Unassembled WGS sequence"/>
</dbReference>
<accession>A0A168I966</accession>
<dbReference type="OrthoDB" id="5378679at2759"/>
<evidence type="ECO:0000313" key="2">
    <source>
        <dbReference type="EMBL" id="OAA78947.1"/>
    </source>
</evidence>
<dbReference type="Gene3D" id="2.40.50.140">
    <property type="entry name" value="Nucleic acid-binding proteins"/>
    <property type="match status" value="1"/>
</dbReference>
<dbReference type="EMBL" id="AZHF01000002">
    <property type="protein sequence ID" value="OAA78947.1"/>
    <property type="molecule type" value="Genomic_DNA"/>
</dbReference>
<keyword evidence="3" id="KW-1185">Reference proteome</keyword>
<evidence type="ECO:0000256" key="1">
    <source>
        <dbReference type="SAM" id="MobiDB-lite"/>
    </source>
</evidence>
<sequence>MSAAHAAALAMDADLELAASARAVESDFHDEETMILSGSYWIVEGTVCQMPPRVLLLAGAPSPSLLDEEKCTIQNFAEPFREFIQPAGDDAASSSSSHRPSPASIAPMWRSLSLHRKPLHTGFSQAHNFLDLSFHGAYKDDGFFCPSSLTSSHGGDDAARPESDEAAFGEFCEQSLAIHNSLPSSQLDDGENTATTFLDETSFLSTSTTTTNAADAPPRPAAADIPPAHLSDLEDVPSARQVISLQPQTVTLNIIVGILSIAQPRSVTTRWGQTLSLVEVLLGDDTRSGFAVTFWLSKEAAASGDLLSLRRQDVILLQNVALHVFRGKVYGQSLRRGQTKVHLLWSKRKDARASYTSKALAAATADGADNPQLVKTKVVRDWVIQYVGTDPEVKGQNKHKVWDRPPEDTQ</sequence>